<reference evidence="2" key="3">
    <citation type="submission" date="2014-11" db="EMBL/GenBank/DDBJ databases">
        <title>Tools and pipelines for BioNano data: molecule assembly pipeline and FASTA super scaffolding tool.</title>
        <authorList>
            <person name="Shelton J.M."/>
            <person name="Herndon N."/>
            <person name="Coleman C."/>
            <person name="Lu N."/>
            <person name="Brown S.J."/>
        </authorList>
    </citation>
    <scope>NUCLEOTIDE SEQUENCE</scope>
    <source>
        <strain evidence="2">Georgia GA2</strain>
    </source>
</reference>
<evidence type="ECO:0000313" key="4">
    <source>
        <dbReference type="Proteomes" id="UP000007266"/>
    </source>
</evidence>
<reference evidence="2 4" key="2">
    <citation type="journal article" date="2010" name="Nucleic Acids Res.">
        <title>BeetleBase in 2010: revisions to provide comprehensive genomic information for Tribolium castaneum.</title>
        <authorList>
            <person name="Kim H.S."/>
            <person name="Murphy T."/>
            <person name="Xia J."/>
            <person name="Caragea D."/>
            <person name="Park Y."/>
            <person name="Beeman R.W."/>
            <person name="Lorenzen M.D."/>
            <person name="Butcher S."/>
            <person name="Manak J.R."/>
            <person name="Brown S.J."/>
        </authorList>
    </citation>
    <scope>NUCLEOTIDE SEQUENCE [LARGE SCALE GENOMIC DNA]</scope>
    <source>
        <strain evidence="2 4">Georgia GA2</strain>
    </source>
</reference>
<gene>
    <name evidence="2" type="primary">GLEAN_05245</name>
    <name evidence="3" type="synonym">GLEAN_04354</name>
    <name evidence="1" type="synonym">GLEAN_05140</name>
    <name evidence="3" type="ORF">TcasGA2_TC004354</name>
    <name evidence="1" type="ORF">TcasGA2_TC005140</name>
    <name evidence="2" type="ORF">TcasGA2_TC005245</name>
</gene>
<name>D7GXN4_TRICA</name>
<organism evidence="2 4">
    <name type="scientific">Tribolium castaneum</name>
    <name type="common">Red flour beetle</name>
    <dbReference type="NCBI Taxonomy" id="7070"/>
    <lineage>
        <taxon>Eukaryota</taxon>
        <taxon>Metazoa</taxon>
        <taxon>Ecdysozoa</taxon>
        <taxon>Arthropoda</taxon>
        <taxon>Hexapoda</taxon>
        <taxon>Insecta</taxon>
        <taxon>Pterygota</taxon>
        <taxon>Neoptera</taxon>
        <taxon>Endopterygota</taxon>
        <taxon>Coleoptera</taxon>
        <taxon>Polyphaga</taxon>
        <taxon>Cucujiformia</taxon>
        <taxon>Tenebrionidae</taxon>
        <taxon>Tenebrionidae incertae sedis</taxon>
        <taxon>Tribolium</taxon>
    </lineage>
</organism>
<evidence type="ECO:0000313" key="1">
    <source>
        <dbReference type="EMBL" id="EFA13282.1"/>
    </source>
</evidence>
<evidence type="ECO:0000313" key="2">
    <source>
        <dbReference type="EMBL" id="EFA13513.1"/>
    </source>
</evidence>
<dbReference type="AlphaFoldDB" id="D7GXN4"/>
<dbReference type="Proteomes" id="UP000007266">
    <property type="component" value="Unassembled WGS sequence"/>
</dbReference>
<proteinExistence type="predicted"/>
<dbReference type="HOGENOM" id="CLU_3360347_0_0_1"/>
<accession>D7GXN4</accession>
<dbReference type="InParanoid" id="D7GXN4"/>
<dbReference type="EMBL" id="KQ972015">
    <property type="protein sequence ID" value="EFA13282.1"/>
    <property type="molecule type" value="Genomic_DNA"/>
</dbReference>
<protein>
    <submittedName>
        <fullName evidence="2">Uncharacterized protein</fullName>
    </submittedName>
</protein>
<dbReference type="EMBL" id="KQ972867">
    <property type="protein sequence ID" value="EFA13513.1"/>
    <property type="molecule type" value="Genomic_DNA"/>
</dbReference>
<dbReference type="EMBL" id="KQ971940">
    <property type="protein sequence ID" value="EFA13547.1"/>
    <property type="molecule type" value="Genomic_DNA"/>
</dbReference>
<sequence length="36" mass="3992">MASVGRRPADQLVAGQRAAITRLRLRLTDTIFTHAQ</sequence>
<keyword evidence="4" id="KW-1185">Reference proteome</keyword>
<reference evidence="2 4" key="1">
    <citation type="journal article" date="2008" name="Nature">
        <title>The genome of the model beetle and pest Tribolium castaneum.</title>
        <authorList>
            <consortium name="Tribolium Genome Sequencing Consortium"/>
            <person name="Richards S."/>
            <person name="Gibbs R.A."/>
            <person name="Weinstock G.M."/>
            <person name="Brown S.J."/>
            <person name="Denell R."/>
            <person name="Beeman R.W."/>
            <person name="Gibbs R."/>
            <person name="Beeman R.W."/>
            <person name="Brown S.J."/>
            <person name="Bucher G."/>
            <person name="Friedrich M."/>
            <person name="Grimmelikhuijzen C.J."/>
            <person name="Klingler M."/>
            <person name="Lorenzen M."/>
            <person name="Richards S."/>
            <person name="Roth S."/>
            <person name="Schroder R."/>
            <person name="Tautz D."/>
            <person name="Zdobnov E.M."/>
            <person name="Muzny D."/>
            <person name="Gibbs R.A."/>
            <person name="Weinstock G.M."/>
            <person name="Attaway T."/>
            <person name="Bell S."/>
            <person name="Buhay C.J."/>
            <person name="Chandrabose M.N."/>
            <person name="Chavez D."/>
            <person name="Clerk-Blankenburg K.P."/>
            <person name="Cree A."/>
            <person name="Dao M."/>
            <person name="Davis C."/>
            <person name="Chacko J."/>
            <person name="Dinh H."/>
            <person name="Dugan-Rocha S."/>
            <person name="Fowler G."/>
            <person name="Garner T.T."/>
            <person name="Garnes J."/>
            <person name="Gnirke A."/>
            <person name="Hawes A."/>
            <person name="Hernandez J."/>
            <person name="Hines S."/>
            <person name="Holder M."/>
            <person name="Hume J."/>
            <person name="Jhangiani S.N."/>
            <person name="Joshi V."/>
            <person name="Khan Z.M."/>
            <person name="Jackson L."/>
            <person name="Kovar C."/>
            <person name="Kowis A."/>
            <person name="Lee S."/>
            <person name="Lewis L.R."/>
            <person name="Margolis J."/>
            <person name="Morgan M."/>
            <person name="Nazareth L.V."/>
            <person name="Nguyen N."/>
            <person name="Okwuonu G."/>
            <person name="Parker D."/>
            <person name="Richards S."/>
            <person name="Ruiz S.J."/>
            <person name="Santibanez J."/>
            <person name="Savard J."/>
            <person name="Scherer S.E."/>
            <person name="Schneider B."/>
            <person name="Sodergren E."/>
            <person name="Tautz D."/>
            <person name="Vattahil S."/>
            <person name="Villasana D."/>
            <person name="White C.S."/>
            <person name="Wright R."/>
            <person name="Park Y."/>
            <person name="Beeman R.W."/>
            <person name="Lord J."/>
            <person name="Oppert B."/>
            <person name="Lorenzen M."/>
            <person name="Brown S."/>
            <person name="Wang L."/>
            <person name="Savard J."/>
            <person name="Tautz D."/>
            <person name="Richards S."/>
            <person name="Weinstock G."/>
            <person name="Gibbs R.A."/>
            <person name="Liu Y."/>
            <person name="Worley K."/>
            <person name="Weinstock G."/>
            <person name="Elsik C.G."/>
            <person name="Reese J.T."/>
            <person name="Elhaik E."/>
            <person name="Landan G."/>
            <person name="Graur D."/>
            <person name="Arensburger P."/>
            <person name="Atkinson P."/>
            <person name="Beeman R.W."/>
            <person name="Beidler J."/>
            <person name="Brown S.J."/>
            <person name="Demuth J.P."/>
            <person name="Drury D.W."/>
            <person name="Du Y.Z."/>
            <person name="Fujiwara H."/>
            <person name="Lorenzen M."/>
            <person name="Maselli V."/>
            <person name="Osanai M."/>
            <person name="Park Y."/>
            <person name="Robertson H.M."/>
            <person name="Tu Z."/>
            <person name="Wang J.J."/>
            <person name="Wang S."/>
            <person name="Richards S."/>
            <person name="Song H."/>
            <person name="Zhang L."/>
            <person name="Sodergren E."/>
            <person name="Werner D."/>
            <person name="Stanke M."/>
            <person name="Morgenstern B."/>
            <person name="Solovyev V."/>
            <person name="Kosarev P."/>
            <person name="Brown G."/>
            <person name="Chen H.C."/>
            <person name="Ermolaeva O."/>
            <person name="Hlavina W."/>
            <person name="Kapustin Y."/>
            <person name="Kiryutin B."/>
            <person name="Kitts P."/>
            <person name="Maglott D."/>
            <person name="Pruitt K."/>
            <person name="Sapojnikov V."/>
            <person name="Souvorov A."/>
            <person name="Mackey A.J."/>
            <person name="Waterhouse R.M."/>
            <person name="Wyder S."/>
            <person name="Zdobnov E.M."/>
            <person name="Zdobnov E.M."/>
            <person name="Wyder S."/>
            <person name="Kriventseva E.V."/>
            <person name="Kadowaki T."/>
            <person name="Bork P."/>
            <person name="Aranda M."/>
            <person name="Bao R."/>
            <person name="Beermann A."/>
            <person name="Berns N."/>
            <person name="Bolognesi R."/>
            <person name="Bonneton F."/>
            <person name="Bopp D."/>
            <person name="Brown S.J."/>
            <person name="Bucher G."/>
            <person name="Butts T."/>
            <person name="Chaumot A."/>
            <person name="Denell R.E."/>
            <person name="Ferrier D.E."/>
            <person name="Friedrich M."/>
            <person name="Gordon C.M."/>
            <person name="Jindra M."/>
            <person name="Klingler M."/>
            <person name="Lan Q."/>
            <person name="Lattorff H.M."/>
            <person name="Laudet V."/>
            <person name="von Levetsow C."/>
            <person name="Liu Z."/>
            <person name="Lutz R."/>
            <person name="Lynch J.A."/>
            <person name="da Fonseca R.N."/>
            <person name="Posnien N."/>
            <person name="Reuter R."/>
            <person name="Roth S."/>
            <person name="Savard J."/>
            <person name="Schinko J.B."/>
            <person name="Schmitt C."/>
            <person name="Schoppmeier M."/>
            <person name="Schroder R."/>
            <person name="Shippy T.D."/>
            <person name="Simonnet F."/>
            <person name="Marques-Souza H."/>
            <person name="Tautz D."/>
            <person name="Tomoyasu Y."/>
            <person name="Trauner J."/>
            <person name="Van der Zee M."/>
            <person name="Vervoort M."/>
            <person name="Wittkopp N."/>
            <person name="Wimmer E.A."/>
            <person name="Yang X."/>
            <person name="Jones A.K."/>
            <person name="Sattelle D.B."/>
            <person name="Ebert P.R."/>
            <person name="Nelson D."/>
            <person name="Scott J.G."/>
            <person name="Beeman R.W."/>
            <person name="Muthukrishnan S."/>
            <person name="Kramer K.J."/>
            <person name="Arakane Y."/>
            <person name="Beeman R.W."/>
            <person name="Zhu Q."/>
            <person name="Hogenkamp D."/>
            <person name="Dixit R."/>
            <person name="Oppert B."/>
            <person name="Jiang H."/>
            <person name="Zou Z."/>
            <person name="Marshall J."/>
            <person name="Elpidina E."/>
            <person name="Vinokurov K."/>
            <person name="Oppert C."/>
            <person name="Zou Z."/>
            <person name="Evans J."/>
            <person name="Lu Z."/>
            <person name="Zhao P."/>
            <person name="Sumathipala N."/>
            <person name="Altincicek B."/>
            <person name="Vilcinskas A."/>
            <person name="Williams M."/>
            <person name="Hultmark D."/>
            <person name="Hetru C."/>
            <person name="Jiang H."/>
            <person name="Grimmelikhuijzen C.J."/>
            <person name="Hauser F."/>
            <person name="Cazzamali G."/>
            <person name="Williamson M."/>
            <person name="Park Y."/>
            <person name="Li B."/>
            <person name="Tanaka Y."/>
            <person name="Predel R."/>
            <person name="Neupert S."/>
            <person name="Schachtner J."/>
            <person name="Verleyen P."/>
            <person name="Raible F."/>
            <person name="Bork P."/>
            <person name="Friedrich M."/>
            <person name="Walden K.K."/>
            <person name="Robertson H.M."/>
            <person name="Angeli S."/>
            <person name="Foret S."/>
            <person name="Bucher G."/>
            <person name="Schuetz S."/>
            <person name="Maleszka R."/>
            <person name="Wimmer E.A."/>
            <person name="Beeman R.W."/>
            <person name="Lorenzen M."/>
            <person name="Tomoyasu Y."/>
            <person name="Miller S.C."/>
            <person name="Grossmann D."/>
            <person name="Bucher G."/>
        </authorList>
    </citation>
    <scope>NUCLEOTIDE SEQUENCE [LARGE SCALE GENOMIC DNA]</scope>
    <source>
        <strain evidence="2 4">Georgia GA2</strain>
    </source>
</reference>
<evidence type="ECO:0000313" key="3">
    <source>
        <dbReference type="EMBL" id="EFA13547.1"/>
    </source>
</evidence>